<dbReference type="AlphaFoldDB" id="A0A9D3X1F4"/>
<dbReference type="PROSITE" id="PS50209">
    <property type="entry name" value="CARD"/>
    <property type="match status" value="3"/>
</dbReference>
<gene>
    <name evidence="3" type="ORF">KIL84_007657</name>
</gene>
<feature type="domain" description="CARD" evidence="2">
    <location>
        <begin position="76"/>
        <end position="167"/>
    </location>
</feature>
<dbReference type="Gene3D" id="1.10.533.10">
    <property type="entry name" value="Death Domain, Fas"/>
    <property type="match status" value="3"/>
</dbReference>
<dbReference type="InterPro" id="IPR001315">
    <property type="entry name" value="CARD"/>
</dbReference>
<dbReference type="PANTHER" id="PTHR14819">
    <property type="entry name" value="GTP-BINDING"/>
    <property type="match status" value="1"/>
</dbReference>
<dbReference type="Pfam" id="PF00619">
    <property type="entry name" value="CARD"/>
    <property type="match status" value="3"/>
</dbReference>
<evidence type="ECO:0000313" key="3">
    <source>
        <dbReference type="EMBL" id="KAH1172039.1"/>
    </source>
</evidence>
<proteinExistence type="predicted"/>
<name>A0A9D3X1F4_9SAUR</name>
<dbReference type="GO" id="GO:0042981">
    <property type="term" value="P:regulation of apoptotic process"/>
    <property type="evidence" value="ECO:0007669"/>
    <property type="project" value="InterPro"/>
</dbReference>
<evidence type="ECO:0000313" key="4">
    <source>
        <dbReference type="Proteomes" id="UP000827986"/>
    </source>
</evidence>
<dbReference type="CDD" id="cd01671">
    <property type="entry name" value="CARD"/>
    <property type="match status" value="3"/>
</dbReference>
<evidence type="ECO:0000256" key="1">
    <source>
        <dbReference type="SAM" id="MobiDB-lite"/>
    </source>
</evidence>
<feature type="region of interest" description="Disordered" evidence="1">
    <location>
        <begin position="1"/>
        <end position="68"/>
    </location>
</feature>
<dbReference type="SUPFAM" id="SSF47986">
    <property type="entry name" value="DEATH domain"/>
    <property type="match status" value="3"/>
</dbReference>
<reference evidence="3" key="1">
    <citation type="submission" date="2021-09" db="EMBL/GenBank/DDBJ databases">
        <title>The genome of Mauremys mutica provides insights into the evolution of semi-aquatic lifestyle.</title>
        <authorList>
            <person name="Gong S."/>
            <person name="Gao Y."/>
        </authorList>
    </citation>
    <scope>NUCLEOTIDE SEQUENCE</scope>
    <source>
        <strain evidence="3">MM-2020</strain>
        <tissue evidence="3">Muscle</tissue>
    </source>
</reference>
<feature type="domain" description="CARD" evidence="2">
    <location>
        <begin position="235"/>
        <end position="312"/>
    </location>
</feature>
<feature type="domain" description="CARD" evidence="2">
    <location>
        <begin position="370"/>
        <end position="461"/>
    </location>
</feature>
<dbReference type="InterPro" id="IPR052986">
    <property type="entry name" value="VLIG_GTPase"/>
</dbReference>
<organism evidence="3 4">
    <name type="scientific">Mauremys mutica</name>
    <name type="common">yellowpond turtle</name>
    <dbReference type="NCBI Taxonomy" id="74926"/>
    <lineage>
        <taxon>Eukaryota</taxon>
        <taxon>Metazoa</taxon>
        <taxon>Chordata</taxon>
        <taxon>Craniata</taxon>
        <taxon>Vertebrata</taxon>
        <taxon>Euteleostomi</taxon>
        <taxon>Archelosauria</taxon>
        <taxon>Testudinata</taxon>
        <taxon>Testudines</taxon>
        <taxon>Cryptodira</taxon>
        <taxon>Durocryptodira</taxon>
        <taxon>Testudinoidea</taxon>
        <taxon>Geoemydidae</taxon>
        <taxon>Geoemydinae</taxon>
        <taxon>Mauremys</taxon>
    </lineage>
</organism>
<dbReference type="SMART" id="SM00114">
    <property type="entry name" value="CARD"/>
    <property type="match status" value="3"/>
</dbReference>
<accession>A0A9D3X1F4</accession>
<dbReference type="Pfam" id="PF25974">
    <property type="entry name" value="URGCP_9th"/>
    <property type="match status" value="1"/>
</dbReference>
<dbReference type="PANTHER" id="PTHR14819:SF9">
    <property type="entry name" value="UP-REGULATOR OF CELL PROLIFERATION-LIKE"/>
    <property type="match status" value="1"/>
</dbReference>
<sequence length="1235" mass="141166">MENRPENQDGPVFPEKGPESHEDPASSMKGNAAMSAPAGNTASLSSTAEEPVGDGTGAYSLASSTKGPRDSVTAIAAEKYLEMIHRERNKLVNLLQNDADNVLDELLCQSVITMQEYDGVNKEEDTRNRMRKLLILIPRKGGLTCMQFLESLQRLYPDLQQHLQYSGDESVIVENRPRNLGGSESSETVNPQVLAPAGNMAVLSYRTEDPMGDDISGTAMSAPTRRPWNSVTAATDEKALEMIHKVQDKLIKLLQNDADKVLDELLCQSVITQQDYDQLNKGKDAENKIRILLVVIQRKGGPTCKQFLECLQSLFPDFQQHIQYSVQVSAPTGETSAARPMEEEVMGELGSSATLTSSAARSPDSVTVVADEKSLKIMCKERRKLIKIIQNDPGGVLDESLAQSLITDEDYDNMTIISDTEAKIRKLLIQIQRKGALACQQFLECLETMFPGTNQDLQHPQGGLNQESQTLQAPELGEKEVINPKLELDIQQDRKQEETDLSKERSKAFQDILSRLNLEKHRSRKIRLRDVLEICPGGIKNRIPEALSDLPWHFLRKVMAVNGTARNTSIGHKAPEEEMKGDPLASLKIEAQGKLQEEEKKLLDNLEQYFKSGASNLNLIEKYREDFKRSANSLKRELESYSISNCEEAIRIQRGQHKIDTIQTGYKQTIEGKVDRLLAECRNRKHKLDNEKLKIEFETMWRKTLSELKLSSLQKRQVVQDMDLQLRKDFENRGSAINQMLQHAKSLLGYRMKSFTMKKEYLELKWTTAVVEFFLQDCHRKTEELALSLMDECKKYIEEKVKSKTDYDETYCGELLHMVNERLKREDVQKLPTTPSFEVDLKLHILGEAACAFQKMHEDFIKENDPQQRLEKLKPQYFSIFMDLYLEKDESQTRAKDFCYQCLKPALVGYVNKRLGLEIVDNFLSSEQAVEYASRSFFQLSVLKKLLEEMNFDNYVKYIRNYEKFVKSWIQRCLIDHYGGKTSLRELEKGILSTIINKIKGVLKNSINKNNKTVSAFLDSFCKELQQDLVISCNSLVGVQFKSTAKIEQLSDNIRTFLLELEQQILTQFNHLQLDTKLSNLSVKPQDEIFKRVFGCGKQCPFCKAPCEAGGTDHKEHFVSVHRPKGLGNFRDRDSQKLEHSICSSDVVSNREFQTAATAGKFHPFKDYRHYYPDWRIQPDPSIDASDYWKFVFKSFNDQFARKYDAKATDLPRDWKNITKEDALRGLKQGFYLKK</sequence>
<protein>
    <recommendedName>
        <fullName evidence="2">CARD domain-containing protein</fullName>
    </recommendedName>
</protein>
<dbReference type="Proteomes" id="UP000827986">
    <property type="component" value="Unassembled WGS sequence"/>
</dbReference>
<feature type="compositionally biased region" description="Polar residues" evidence="1">
    <location>
        <begin position="38"/>
        <end position="48"/>
    </location>
</feature>
<dbReference type="InterPro" id="IPR011029">
    <property type="entry name" value="DEATH-like_dom_sf"/>
</dbReference>
<dbReference type="InterPro" id="IPR058641">
    <property type="entry name" value="GVIN1_dom"/>
</dbReference>
<dbReference type="EMBL" id="JAHDVG010000483">
    <property type="protein sequence ID" value="KAH1172039.1"/>
    <property type="molecule type" value="Genomic_DNA"/>
</dbReference>
<comment type="caution">
    <text evidence="3">The sequence shown here is derived from an EMBL/GenBank/DDBJ whole genome shotgun (WGS) entry which is preliminary data.</text>
</comment>
<evidence type="ECO:0000259" key="2">
    <source>
        <dbReference type="PROSITE" id="PS50209"/>
    </source>
</evidence>
<keyword evidence="4" id="KW-1185">Reference proteome</keyword>